<reference evidence="2" key="1">
    <citation type="submission" date="2024-06" db="EMBL/GenBank/DDBJ databases">
        <title>Multidecadal high mortality disease events in Australian domestic geese associated with an alphaherpesvirus, designated Anatid alphaherpesvirus 2.</title>
        <authorList>
            <person name="Kelly-Bosma M."/>
            <person name="Neave M.J."/>
        </authorList>
    </citation>
    <scope>NUCLEOTIDE SEQUENCE</scope>
    <source>
        <strain evidence="2">ACDP 22-00165</strain>
    </source>
</reference>
<sequence length="73" mass="8049">MSNFKPPGGRSPPPVPRPCFLDGPENFSAQDRASEPRPSERLDPVRATLRPIDRRAGDNLRPSRTPLGRGIFA</sequence>
<organism evidence="2">
    <name type="scientific">Anatid alphaherpesvirus 2</name>
    <dbReference type="NCBI Taxonomy" id="3080522"/>
    <lineage>
        <taxon>Viruses</taxon>
        <taxon>Duplodnaviria</taxon>
        <taxon>Heunggongvirae</taxon>
        <taxon>Peploviricota</taxon>
        <taxon>Herviviricetes</taxon>
        <taxon>Herpesvirales</taxon>
        <taxon>Orthoherpesviridae</taxon>
        <taxon>Alphaherpesvirinae</taxon>
    </lineage>
</organism>
<evidence type="ECO:0000256" key="1">
    <source>
        <dbReference type="SAM" id="MobiDB-lite"/>
    </source>
</evidence>
<accession>A0AAU0K764</accession>
<dbReference type="EMBL" id="OR540300">
    <property type="protein sequence ID" value="WOL23352.1"/>
    <property type="molecule type" value="Genomic_DNA"/>
</dbReference>
<feature type="compositionally biased region" description="Basic and acidic residues" evidence="1">
    <location>
        <begin position="32"/>
        <end position="44"/>
    </location>
</feature>
<dbReference type="EMBL" id="OR540300">
    <property type="protein sequence ID" value="WOL23366.1"/>
    <property type="molecule type" value="Genomic_DNA"/>
</dbReference>
<proteinExistence type="predicted"/>
<protein>
    <submittedName>
        <fullName evidence="2">Uncharacterized protein</fullName>
    </submittedName>
</protein>
<evidence type="ECO:0000313" key="2">
    <source>
        <dbReference type="EMBL" id="WOL23366.1"/>
    </source>
</evidence>
<name>A0AAU0K764_9ALPH</name>
<feature type="region of interest" description="Disordered" evidence="1">
    <location>
        <begin position="1"/>
        <end position="73"/>
    </location>
</feature>